<dbReference type="EMBL" id="CABHNA010000066">
    <property type="protein sequence ID" value="VUX14646.1"/>
    <property type="molecule type" value="Genomic_DNA"/>
</dbReference>
<dbReference type="Gene3D" id="3.40.190.10">
    <property type="entry name" value="Periplasmic binding protein-like II"/>
    <property type="match status" value="2"/>
</dbReference>
<evidence type="ECO:0000256" key="7">
    <source>
        <dbReference type="ARBA" id="ARBA00022989"/>
    </source>
</evidence>
<protein>
    <submittedName>
        <fullName evidence="11">Arginine transport system permease protein ArtQ</fullName>
    </submittedName>
</protein>
<dbReference type="SUPFAM" id="SSF53850">
    <property type="entry name" value="Periplasmic binding protein-like II"/>
    <property type="match status" value="1"/>
</dbReference>
<dbReference type="GO" id="GO:0022857">
    <property type="term" value="F:transmembrane transporter activity"/>
    <property type="evidence" value="ECO:0007669"/>
    <property type="project" value="InterPro"/>
</dbReference>
<keyword evidence="4" id="KW-1003">Cell membrane</keyword>
<evidence type="ECO:0000259" key="10">
    <source>
        <dbReference type="PROSITE" id="PS50928"/>
    </source>
</evidence>
<dbReference type="RefSeq" id="WP_144367377.1">
    <property type="nucleotide sequence ID" value="NZ_CABHNA010000066.1"/>
</dbReference>
<evidence type="ECO:0000256" key="9">
    <source>
        <dbReference type="RuleBase" id="RU363032"/>
    </source>
</evidence>
<dbReference type="SMART" id="SM00062">
    <property type="entry name" value="PBPb"/>
    <property type="match status" value="1"/>
</dbReference>
<dbReference type="Pfam" id="PF00497">
    <property type="entry name" value="SBP_bac_3"/>
    <property type="match status" value="1"/>
</dbReference>
<keyword evidence="5 9" id="KW-0812">Transmembrane</keyword>
<dbReference type="InterPro" id="IPR000515">
    <property type="entry name" value="MetI-like"/>
</dbReference>
<organism evidence="11 12">
    <name type="scientific">[Ruminococcus] torques</name>
    <dbReference type="NCBI Taxonomy" id="33039"/>
    <lineage>
        <taxon>Bacteria</taxon>
        <taxon>Bacillati</taxon>
        <taxon>Bacillota</taxon>
        <taxon>Clostridia</taxon>
        <taxon>Lachnospirales</taxon>
        <taxon>Lachnospiraceae</taxon>
        <taxon>Mediterraneibacter</taxon>
    </lineage>
</organism>
<evidence type="ECO:0000313" key="11">
    <source>
        <dbReference type="EMBL" id="VUX14646.1"/>
    </source>
</evidence>
<proteinExistence type="inferred from homology"/>
<evidence type="ECO:0000256" key="8">
    <source>
        <dbReference type="ARBA" id="ARBA00023136"/>
    </source>
</evidence>
<evidence type="ECO:0000256" key="4">
    <source>
        <dbReference type="ARBA" id="ARBA00022475"/>
    </source>
</evidence>
<evidence type="ECO:0000256" key="1">
    <source>
        <dbReference type="ARBA" id="ARBA00004651"/>
    </source>
</evidence>
<dbReference type="CDD" id="cd06261">
    <property type="entry name" value="TM_PBP2"/>
    <property type="match status" value="1"/>
</dbReference>
<dbReference type="SUPFAM" id="SSF161098">
    <property type="entry name" value="MetI-like"/>
    <property type="match status" value="1"/>
</dbReference>
<dbReference type="Proteomes" id="UP000363661">
    <property type="component" value="Unassembled WGS sequence"/>
</dbReference>
<sequence>MGTEKKFKTKAVFFVVLAAIMIILQLPQQVCATEQKDTIVVGTNAEYAPFEYLDSNGNLTGFDIDLMNAIAKEENVNIKWVDLPFDSLLGSIEAGDIEAIAASIAPTKERAQSVDFSDVYYTGSQSIVYRTGDEYTDFSELTGKTIAVLEGSQSDLIASGENEDYGIVSGATVKRFKNASSAIMELKNKGADVVIIDTIMAEIYCRQTDGIKSIPVEGTEEDTVFCVQKGNSNCAQLLNNGLKKVKENGTYDELYAKYFSGEENDNVQITETQDKNVGIFGTLKFIFVDENRWQYYVNGLGTTLLVSLLSVFVGLLLGLIVAIIRINADRKGKKTIGSLIAAFYVDVIRGTPSVLQLMIVYFAVFHSRLGYVAAVVSFGINSGAYVSEVIRGGIQAVDRGQTEAGRSLGLCYKDTMRYIVIPQAVKNILPAMGNEFIQLIKETSILGYVGIVDLTKAASYVSSRTYKMFIPLLAAGIVYYLIVKLLSVFLRKFERRLKESD</sequence>
<comment type="similarity">
    <text evidence="2">Belongs to the binding-protein-dependent transport system permease family. HisMQ subfamily.</text>
</comment>
<dbReference type="GO" id="GO:0006865">
    <property type="term" value="P:amino acid transport"/>
    <property type="evidence" value="ECO:0007669"/>
    <property type="project" value="UniProtKB-KW"/>
</dbReference>
<accession>A0A564U557</accession>
<evidence type="ECO:0000313" key="12">
    <source>
        <dbReference type="Proteomes" id="UP000363661"/>
    </source>
</evidence>
<dbReference type="Gene3D" id="1.10.3720.10">
    <property type="entry name" value="MetI-like"/>
    <property type="match status" value="1"/>
</dbReference>
<dbReference type="FunFam" id="1.10.3720.10:FF:000033">
    <property type="entry name" value="Polar amino acid ABC transporter permease"/>
    <property type="match status" value="1"/>
</dbReference>
<evidence type="ECO:0000256" key="2">
    <source>
        <dbReference type="ARBA" id="ARBA00010072"/>
    </source>
</evidence>
<name>A0A564U557_9FIRM</name>
<evidence type="ECO:0000256" key="3">
    <source>
        <dbReference type="ARBA" id="ARBA00022448"/>
    </source>
</evidence>
<evidence type="ECO:0000256" key="6">
    <source>
        <dbReference type="ARBA" id="ARBA00022970"/>
    </source>
</evidence>
<dbReference type="PROSITE" id="PS50928">
    <property type="entry name" value="ABC_TM1"/>
    <property type="match status" value="1"/>
</dbReference>
<dbReference type="GO" id="GO:0043190">
    <property type="term" value="C:ATP-binding cassette (ABC) transporter complex"/>
    <property type="evidence" value="ECO:0007669"/>
    <property type="project" value="InterPro"/>
</dbReference>
<feature type="transmembrane region" description="Helical" evidence="9">
    <location>
        <begin position="304"/>
        <end position="324"/>
    </location>
</feature>
<feature type="domain" description="ABC transmembrane type-1" evidence="10">
    <location>
        <begin position="300"/>
        <end position="490"/>
    </location>
</feature>
<keyword evidence="3 9" id="KW-0813">Transport</keyword>
<keyword evidence="8 9" id="KW-0472">Membrane</keyword>
<dbReference type="CDD" id="cd13624">
    <property type="entry name" value="PBP2_Arg_Lys_His"/>
    <property type="match status" value="1"/>
</dbReference>
<dbReference type="InterPro" id="IPR001638">
    <property type="entry name" value="Solute-binding_3/MltF_N"/>
</dbReference>
<reference evidence="11 12" key="1">
    <citation type="submission" date="2019-07" db="EMBL/GenBank/DDBJ databases">
        <authorList>
            <person name="Hibberd C M."/>
            <person name="Gehrig L. J."/>
            <person name="Chang H.-W."/>
            <person name="Venkatesh S."/>
        </authorList>
    </citation>
    <scope>NUCLEOTIDE SEQUENCE [LARGE SCALE GENOMIC DNA]</scope>
    <source>
        <strain evidence="11">Ruminococcus_torques_SSTS_Bg7063</strain>
    </source>
</reference>
<comment type="subcellular location">
    <subcellularLocation>
        <location evidence="1 9">Cell membrane</location>
        <topology evidence="1 9">Multi-pass membrane protein</topology>
    </subcellularLocation>
</comment>
<dbReference type="PANTHER" id="PTHR30614:SF20">
    <property type="entry name" value="GLUTAMINE TRANSPORT SYSTEM PERMEASE PROTEIN GLNP"/>
    <property type="match status" value="1"/>
</dbReference>
<dbReference type="NCBIfam" id="TIGR01726">
    <property type="entry name" value="HEQRo_perm_3TM"/>
    <property type="match status" value="1"/>
</dbReference>
<keyword evidence="6" id="KW-0029">Amino-acid transport</keyword>
<feature type="transmembrane region" description="Helical" evidence="9">
    <location>
        <begin position="468"/>
        <end position="490"/>
    </location>
</feature>
<dbReference type="InterPro" id="IPR010065">
    <property type="entry name" value="AA_ABC_transptr_permease_3TM"/>
</dbReference>
<dbReference type="Pfam" id="PF00528">
    <property type="entry name" value="BPD_transp_1"/>
    <property type="match status" value="1"/>
</dbReference>
<gene>
    <name evidence="11" type="primary">artQ_2</name>
    <name evidence="11" type="ORF">RTSSTS7063_02019</name>
</gene>
<dbReference type="PANTHER" id="PTHR30614">
    <property type="entry name" value="MEMBRANE COMPONENT OF AMINO ACID ABC TRANSPORTER"/>
    <property type="match status" value="1"/>
</dbReference>
<keyword evidence="7 9" id="KW-1133">Transmembrane helix</keyword>
<keyword evidence="12" id="KW-1185">Reference proteome</keyword>
<evidence type="ECO:0000256" key="5">
    <source>
        <dbReference type="ARBA" id="ARBA00022692"/>
    </source>
</evidence>
<dbReference type="InterPro" id="IPR035906">
    <property type="entry name" value="MetI-like_sf"/>
</dbReference>
<dbReference type="InterPro" id="IPR043429">
    <property type="entry name" value="ArtM/GltK/GlnP/TcyL/YhdX-like"/>
</dbReference>
<dbReference type="AlphaFoldDB" id="A0A564U557"/>